<accession>A0A5E4V4K0</accession>
<dbReference type="InterPro" id="IPR049551">
    <property type="entry name" value="PKS_DH_C"/>
</dbReference>
<dbReference type="InterPro" id="IPR018201">
    <property type="entry name" value="Ketoacyl_synth_AS"/>
</dbReference>
<dbReference type="Pfam" id="PF08659">
    <property type="entry name" value="KR"/>
    <property type="match status" value="1"/>
</dbReference>
<dbReference type="SMART" id="SM00822">
    <property type="entry name" value="PKS_KR"/>
    <property type="match status" value="1"/>
</dbReference>
<dbReference type="Proteomes" id="UP000343335">
    <property type="component" value="Unassembled WGS sequence"/>
</dbReference>
<dbReference type="InterPro" id="IPR049900">
    <property type="entry name" value="PKS_mFAS_DH"/>
</dbReference>
<dbReference type="InterPro" id="IPR042104">
    <property type="entry name" value="PKS_dehydratase_sf"/>
</dbReference>
<feature type="domain" description="Carrier" evidence="5">
    <location>
        <begin position="1008"/>
        <end position="1085"/>
    </location>
</feature>
<dbReference type="GO" id="GO:0006633">
    <property type="term" value="P:fatty acid biosynthetic process"/>
    <property type="evidence" value="ECO:0007669"/>
    <property type="project" value="InterPro"/>
</dbReference>
<dbReference type="InterPro" id="IPR050091">
    <property type="entry name" value="PKS_NRPS_Biosynth_Enz"/>
</dbReference>
<dbReference type="InterPro" id="IPR014043">
    <property type="entry name" value="Acyl_transferase_dom"/>
</dbReference>
<dbReference type="GO" id="GO:0000287">
    <property type="term" value="F:magnesium ion binding"/>
    <property type="evidence" value="ECO:0007669"/>
    <property type="project" value="InterPro"/>
</dbReference>
<dbReference type="Pfam" id="PF00550">
    <property type="entry name" value="PP-binding"/>
    <property type="match status" value="1"/>
</dbReference>
<dbReference type="Gene3D" id="1.10.1200.10">
    <property type="entry name" value="ACP-like"/>
    <property type="match status" value="2"/>
</dbReference>
<dbReference type="Gene3D" id="3.10.129.10">
    <property type="entry name" value="Hotdog Thioesterase"/>
    <property type="match status" value="2"/>
</dbReference>
<evidence type="ECO:0000313" key="8">
    <source>
        <dbReference type="EMBL" id="VVE07232.1"/>
    </source>
</evidence>
<dbReference type="GO" id="GO:0005737">
    <property type="term" value="C:cytoplasm"/>
    <property type="evidence" value="ECO:0007669"/>
    <property type="project" value="TreeGrafter"/>
</dbReference>
<dbReference type="InterPro" id="IPR016036">
    <property type="entry name" value="Malonyl_transacylase_ACP-bd"/>
</dbReference>
<evidence type="ECO:0000259" key="7">
    <source>
        <dbReference type="PROSITE" id="PS52019"/>
    </source>
</evidence>
<evidence type="ECO:0000313" key="9">
    <source>
        <dbReference type="Proteomes" id="UP000343335"/>
    </source>
</evidence>
<keyword evidence="1" id="KW-0596">Phosphopantetheine</keyword>
<dbReference type="PROSITE" id="PS00012">
    <property type="entry name" value="PHOSPHOPANTETHEINE"/>
    <property type="match status" value="2"/>
</dbReference>
<feature type="domain" description="Ketosynthase family 3 (KS3)" evidence="6">
    <location>
        <begin position="14"/>
        <end position="473"/>
    </location>
</feature>
<dbReference type="SUPFAM" id="SSF51735">
    <property type="entry name" value="NAD(P)-binding Rossmann-fold domains"/>
    <property type="match status" value="1"/>
</dbReference>
<dbReference type="InterPro" id="IPR009081">
    <property type="entry name" value="PP-bd_ACP"/>
</dbReference>
<dbReference type="InterPro" id="IPR057326">
    <property type="entry name" value="KR_dom"/>
</dbReference>
<dbReference type="SUPFAM" id="SSF54637">
    <property type="entry name" value="Thioesterase/thiol ester dehydrase-isomerase"/>
    <property type="match status" value="1"/>
</dbReference>
<evidence type="ECO:0000256" key="3">
    <source>
        <dbReference type="ARBA" id="ARBA00022679"/>
    </source>
</evidence>
<dbReference type="OrthoDB" id="9778690at2"/>
<keyword evidence="3 8" id="KW-0808">Transferase</keyword>
<dbReference type="PROSITE" id="PS52004">
    <property type="entry name" value="KS3_2"/>
    <property type="match status" value="1"/>
</dbReference>
<dbReference type="PROSITE" id="PS50075">
    <property type="entry name" value="CARRIER"/>
    <property type="match status" value="2"/>
</dbReference>
<dbReference type="CDD" id="cd00833">
    <property type="entry name" value="PKS"/>
    <property type="match status" value="1"/>
</dbReference>
<dbReference type="InterPro" id="IPR006162">
    <property type="entry name" value="Ppantetheine_attach_site"/>
</dbReference>
<dbReference type="SUPFAM" id="SSF55048">
    <property type="entry name" value="Probable ACP-binding domain of malonyl-CoA ACP transacylase"/>
    <property type="match status" value="1"/>
</dbReference>
<dbReference type="InterPro" id="IPR014030">
    <property type="entry name" value="Ketoacyl_synth_N"/>
</dbReference>
<dbReference type="EMBL" id="CABPSA010000003">
    <property type="protein sequence ID" value="VVE07232.1"/>
    <property type="molecule type" value="Genomic_DNA"/>
</dbReference>
<dbReference type="Gene3D" id="3.40.50.720">
    <property type="entry name" value="NAD(P)-binding Rossmann-like Domain"/>
    <property type="match status" value="1"/>
</dbReference>
<dbReference type="InterPro" id="IPR029069">
    <property type="entry name" value="HotDog_dom_sf"/>
</dbReference>
<dbReference type="GO" id="GO:0004315">
    <property type="term" value="F:3-oxoacyl-[acyl-carrier-protein] synthase activity"/>
    <property type="evidence" value="ECO:0007669"/>
    <property type="project" value="InterPro"/>
</dbReference>
<proteinExistence type="predicted"/>
<dbReference type="Pfam" id="PF00109">
    <property type="entry name" value="ketoacyl-synt"/>
    <property type="match status" value="1"/>
</dbReference>
<dbReference type="SUPFAM" id="SSF53901">
    <property type="entry name" value="Thiolase-like"/>
    <property type="match status" value="1"/>
</dbReference>
<dbReference type="SMART" id="SM00825">
    <property type="entry name" value="PKS_KS"/>
    <property type="match status" value="1"/>
</dbReference>
<feature type="active site" description="Proton donor; for dehydratase activity" evidence="4">
    <location>
        <position position="1864"/>
    </location>
</feature>
<dbReference type="GO" id="GO:0071770">
    <property type="term" value="P:DIM/DIP cell wall layer assembly"/>
    <property type="evidence" value="ECO:0007669"/>
    <property type="project" value="TreeGrafter"/>
</dbReference>
<protein>
    <submittedName>
        <fullName evidence="8">Malonyl CoA-ACP transacylase</fullName>
        <ecNumber evidence="8">2.3.1.39</ecNumber>
    </submittedName>
</protein>
<dbReference type="PANTHER" id="PTHR43775:SF37">
    <property type="entry name" value="SI:DKEY-61P9.11"/>
    <property type="match status" value="1"/>
</dbReference>
<feature type="region of interest" description="C-terminal hotdog fold" evidence="4">
    <location>
        <begin position="1807"/>
        <end position="1944"/>
    </location>
</feature>
<dbReference type="InterPro" id="IPR049552">
    <property type="entry name" value="PKS_DH_N"/>
</dbReference>
<dbReference type="InterPro" id="IPR016039">
    <property type="entry name" value="Thiolase-like"/>
</dbReference>
<feature type="active site" description="Proton acceptor; for dehydratase activity" evidence="4">
    <location>
        <position position="1693"/>
    </location>
</feature>
<organism evidence="8 9">
    <name type="scientific">Pandoraea commovens</name>
    <dbReference type="NCBI Taxonomy" id="2508289"/>
    <lineage>
        <taxon>Bacteria</taxon>
        <taxon>Pseudomonadati</taxon>
        <taxon>Pseudomonadota</taxon>
        <taxon>Betaproteobacteria</taxon>
        <taxon>Burkholderiales</taxon>
        <taxon>Burkholderiaceae</taxon>
        <taxon>Pandoraea</taxon>
    </lineage>
</organism>
<evidence type="ECO:0000256" key="2">
    <source>
        <dbReference type="ARBA" id="ARBA00022553"/>
    </source>
</evidence>
<dbReference type="InterPro" id="IPR036291">
    <property type="entry name" value="NAD(P)-bd_dom_sf"/>
</dbReference>
<dbReference type="Gene3D" id="3.10.129.110">
    <property type="entry name" value="Polyketide synthase dehydratase"/>
    <property type="match status" value="1"/>
</dbReference>
<dbReference type="PANTHER" id="PTHR43775">
    <property type="entry name" value="FATTY ACID SYNTHASE"/>
    <property type="match status" value="1"/>
</dbReference>
<evidence type="ECO:0000256" key="1">
    <source>
        <dbReference type="ARBA" id="ARBA00022450"/>
    </source>
</evidence>
<dbReference type="GO" id="GO:0004314">
    <property type="term" value="F:[acyl-carrier-protein] S-malonyltransferase activity"/>
    <property type="evidence" value="ECO:0007669"/>
    <property type="project" value="UniProtKB-EC"/>
</dbReference>
<feature type="domain" description="Carrier" evidence="5">
    <location>
        <begin position="1092"/>
        <end position="1171"/>
    </location>
</feature>
<evidence type="ECO:0000256" key="4">
    <source>
        <dbReference type="PROSITE-ProRule" id="PRU01363"/>
    </source>
</evidence>
<dbReference type="SUPFAM" id="SSF47336">
    <property type="entry name" value="ACP-like"/>
    <property type="match status" value="1"/>
</dbReference>
<dbReference type="Pfam" id="PF14765">
    <property type="entry name" value="PS-DH"/>
    <property type="match status" value="1"/>
</dbReference>
<dbReference type="InterPro" id="IPR037143">
    <property type="entry name" value="4-PPantetheinyl_Trfase_dom_sf"/>
</dbReference>
<dbReference type="GO" id="GO:0005886">
    <property type="term" value="C:plasma membrane"/>
    <property type="evidence" value="ECO:0007669"/>
    <property type="project" value="TreeGrafter"/>
</dbReference>
<gene>
    <name evidence="8" type="ORF">PCO31010_02458</name>
</gene>
<dbReference type="InterPro" id="IPR013968">
    <property type="entry name" value="PKS_KR"/>
</dbReference>
<dbReference type="InterPro" id="IPR036736">
    <property type="entry name" value="ACP-like_sf"/>
</dbReference>
<dbReference type="PROSITE" id="PS00606">
    <property type="entry name" value="KS3_1"/>
    <property type="match status" value="1"/>
</dbReference>
<feature type="domain" description="PKS/mFAS DH" evidence="7">
    <location>
        <begin position="1661"/>
        <end position="1944"/>
    </location>
</feature>
<dbReference type="InterPro" id="IPR014031">
    <property type="entry name" value="Ketoacyl_synth_C"/>
</dbReference>
<dbReference type="Pfam" id="PF00698">
    <property type="entry name" value="Acyl_transf_1"/>
    <property type="match status" value="1"/>
</dbReference>
<name>A0A5E4V4K0_9BURK</name>
<sequence>MNHGAQLNQSKRASDQVAVVGIGCRYPGAQGVKEFWENILAKRQQFRPIPACRLSKQGYFSSDRRAEDQTYAWQAAVIDGYAFDWQARRIPKSTFESTDIAHWLALDTAISMLEDAGYVGGERLPRESTRVIVGNTLTGETTRAYDLRLRWPYVLSCVRKALASSGWNADTTISFENRLKEIYKRSFPEANEDSLAGGLSNTIAGRIANYLDLNGGCYTIDGACSSSLLAIHAAATCLIAGQCDFVIAGGVDISLDPFELVGFAKAGALTPTQMRVYDDRGNGFIPGEGSGFVGLKRLSDAIESHDKIYAVLDGWGMSSDGRGGIIAPSARGQHLSQAHAYRLARVSPEALDFVEGHGTGTAVGDRAELNALGMTLSSSDDAHVCGITSLKSIVGHTKAAAGIGAFIKSVIAVNQRVLPPTAGCDEPHQAFSSSARALFPAIRGRAFCEADVLRAGVSAMGFGGVNVHVTLRSYVSPPASHLRSDLENRSAMASWQDSEVFPLTASSSTELRHRVANLRRDVEGISLAELSDLAAHCARNVDLSAPWRAAIVSASPEQLSERLARLDTALIDANSVSPVSDREHEFTFGRVTESPRVGLLFPGQGAQRLGMAGALMERYRWARRSAEQAEQWAARYGAPSILKTMHPELDRFPHQAERESLMNTLQRTEWAQPSIVLASLIWLQMLTRLGIRPNCVAGHSLGELVAFHAAGAYGMQTAVELAAVRGREMAAGTGAAGAMLSLACTRLQAQRLIGEAKTSGYAVLANINSERQMVVSGEIAAIDVIEKAAISVGTAAVRLPVSHAFHSKLVEHAADAVGKCAPIARDCDALTCVLISSIDGLELSPQVELKEHFARQIVSPVDFVQTLNSLARHVDVVLEVGPGNVLTNLSRNVTGTRDLPCFPVESKSETWRDINWALANLHVLGSPIVWRELHAERVIRPFIPARSRVFIANPCECLAGETLPSCVPGDQIVSPPEIATSDTAREAEKTSAKDVAFDSESLTPAADVSAWPVLRRLSAQITGFAEAAIVRESRPLDDLNMDSIKTANLISRASEAVGIAPGTLDAVALSAKRLGEIADAMTSVKGCARAPAEERSVMSVLLDEVSRVTGFDKSRLTPDARLLDDLNLDSIKAAALLAGIMRVTGVEGGGELVRLANATLQEIAAHVSGLAERVVDPSTAPDLPVQTVTPTQANDTESPKWVRAYEMICVPATAPEVSERGDGVRSRVMAIDPVGTMRPTLMEALASVGVKVFDGLSVSVERVEHAVIVLPRRARSAPAPRRDYIKSIVEPLHSSVDFLTRMRCERVTFVQFELGQLFGLPSHGGESPSPETSCAQAFASSLRMERPELSVHILDFPSVVPDEVVVQRILESASDASRYRFSLHDEAGQPYALTPRVLDIASLPDRTLTWSSKDVLLATGGAKGITAELALAFARQTNATVVLVGKSPANNAEVRATVARYVQENLRVAYFACDLCDAGGVADLVRSIDGQFGSVTAVIHGAGVNVPRRIEQASVDDATQEVAPKLQSALSLAHALGDHPLKLVVGLGSVIGVTGMPGNAWYGFANQAMDVVLNNLAVQRPEVSTLTIDFSVWSDVGMGARMGSDVRLSKTGVGAIPKNIGVESFLGLILRLPPAKRIVVAGSLSGLETWQAMLPDPVVNGRFVERVIRYQPGVEIVCRPDLSLAHDAYLKDHEYHGALLFPTVFGLEAMAACAHSVLGISASAGWTGFRFENVVLERPVIASPTGNTRIEIRALVRQKQSSEEPLRVDVVIAAEQTGYRPRHFSCEVVFENDRQTPDEMTWPEDTISNLSPSDLYGRQLFQGPQFQRIKALHMMDWSGARVSVETRDSERASSFITGDPYFRDGLLQTSLLVIQGDFLPAHIERIERFGLISDERTSYLVRNDVTSRTDDSVVSNVVAVSADGRVVEKITGYRIQRISGDERNPTPLDWVDPSCRDSGILHRALRVASEALTCESPQVLLRYTPELQGAQRSKRHAEERPQLAAVIEAALTARQVNFSAEDTTVSWDDNGRPYLTGAIGERFGVSLAHDTSHCLCVCGAWIQGCDVEEITCRDESMWRRILGDVSFGLMPGLRRDGDTLDEAGTRLWCAMEAAVKSLGKTDIQLALTQRSGDAVMLRGEGAGGARGVNVLTLPCELTRHPKKMFAFVVNRGGVQSEPAGRVPGVALSCATSAQSSGPEHSESQQPTFITKTRFRAAFKDTWPPVLTLSSGTIAEWMGRLREEHAVDFGRQILDKFDTGVFGMATNHSSVESIARPDTTDLVEGRFWFTRQYGRGDSTLDQNLEWHRIDAAGNSTLIARAKMTTSSTTIVSHGVIEPVNLPAFYGDWLAPRLAGLRDWLESHPSIDTPHPSFEWSTAASYVACLAPALESILCRKIFETSLSSGNLVGNVYFAHYYRWQDLIAEQYFRSISSEMPHPSAAREGFHCCSASVDHLREAMPFDRIEVVMALQALHADGLELRFEHYRLGDGDERIKLAAGSARYVWTHRTPAGIAICAQPLPRVLFDALKAACSSFRNESCLPKTDAHPLA</sequence>
<dbReference type="GO" id="GO:0008897">
    <property type="term" value="F:holo-[acyl-carrier-protein] synthase activity"/>
    <property type="evidence" value="ECO:0007669"/>
    <property type="project" value="InterPro"/>
</dbReference>
<dbReference type="InterPro" id="IPR016035">
    <property type="entry name" value="Acyl_Trfase/lysoPLipase"/>
</dbReference>
<dbReference type="RefSeq" id="WP_150664478.1">
    <property type="nucleotide sequence ID" value="NZ_CABPSA010000003.1"/>
</dbReference>
<dbReference type="InterPro" id="IPR020841">
    <property type="entry name" value="PKS_Beta-ketoAc_synthase_dom"/>
</dbReference>
<dbReference type="SMART" id="SM00827">
    <property type="entry name" value="PKS_AT"/>
    <property type="match status" value="1"/>
</dbReference>
<dbReference type="PROSITE" id="PS52019">
    <property type="entry name" value="PKS_MFAS_DH"/>
    <property type="match status" value="1"/>
</dbReference>
<dbReference type="Gene3D" id="3.40.366.10">
    <property type="entry name" value="Malonyl-Coenzyme A Acyl Carrier Protein, domain 2"/>
    <property type="match status" value="1"/>
</dbReference>
<evidence type="ECO:0000259" key="5">
    <source>
        <dbReference type="PROSITE" id="PS50075"/>
    </source>
</evidence>
<dbReference type="GO" id="GO:0004312">
    <property type="term" value="F:fatty acid synthase activity"/>
    <property type="evidence" value="ECO:0007669"/>
    <property type="project" value="TreeGrafter"/>
</dbReference>
<dbReference type="InterPro" id="IPR001227">
    <property type="entry name" value="Ac_transferase_dom_sf"/>
</dbReference>
<keyword evidence="2" id="KW-0597">Phosphoprotein</keyword>
<evidence type="ECO:0000259" key="6">
    <source>
        <dbReference type="PROSITE" id="PS52004"/>
    </source>
</evidence>
<dbReference type="Gene3D" id="3.40.47.10">
    <property type="match status" value="1"/>
</dbReference>
<dbReference type="Pfam" id="PF02801">
    <property type="entry name" value="Ketoacyl-synt_C"/>
    <property type="match status" value="1"/>
</dbReference>
<feature type="region of interest" description="N-terminal hotdog fold" evidence="4">
    <location>
        <begin position="1661"/>
        <end position="1795"/>
    </location>
</feature>
<reference evidence="8 9" key="1">
    <citation type="submission" date="2019-08" db="EMBL/GenBank/DDBJ databases">
        <authorList>
            <person name="Peeters C."/>
        </authorList>
    </citation>
    <scope>NUCLEOTIDE SEQUENCE [LARGE SCALE GENOMIC DNA]</scope>
    <source>
        <strain evidence="8 9">LMG 31010</strain>
    </source>
</reference>
<dbReference type="EC" id="2.3.1.39" evidence="8"/>
<dbReference type="Gene3D" id="3.90.470.20">
    <property type="entry name" value="4'-phosphopantetheinyl transferase domain"/>
    <property type="match status" value="2"/>
</dbReference>
<dbReference type="SUPFAM" id="SSF52151">
    <property type="entry name" value="FabD/lysophospholipase-like"/>
    <property type="match status" value="1"/>
</dbReference>
<keyword evidence="8" id="KW-0012">Acyltransferase</keyword>
<dbReference type="Pfam" id="PF21089">
    <property type="entry name" value="PKS_DH_N"/>
    <property type="match status" value="1"/>
</dbReference>